<dbReference type="Gene3D" id="3.90.1300.10">
    <property type="entry name" value="Amidase signature (AS) domain"/>
    <property type="match status" value="1"/>
</dbReference>
<keyword evidence="5" id="KW-0808">Transferase</keyword>
<feature type="active site" description="Charge relay system" evidence="3">
    <location>
        <position position="210"/>
    </location>
</feature>
<protein>
    <submittedName>
        <fullName evidence="5">Glutamyl-tRNA amidotransferase subunit A</fullName>
    </submittedName>
</protein>
<dbReference type="Proteomes" id="UP000248423">
    <property type="component" value="Unassembled WGS sequence"/>
</dbReference>
<proteinExistence type="inferred from homology"/>
<dbReference type="GO" id="GO:0016740">
    <property type="term" value="F:transferase activity"/>
    <property type="evidence" value="ECO:0007669"/>
    <property type="project" value="UniProtKB-KW"/>
</dbReference>
<dbReference type="SUPFAM" id="SSF75304">
    <property type="entry name" value="Amidase signature (AS) enzymes"/>
    <property type="match status" value="1"/>
</dbReference>
<dbReference type="InterPro" id="IPR036928">
    <property type="entry name" value="AS_sf"/>
</dbReference>
<dbReference type="AlphaFoldDB" id="A0A319E8Y0"/>
<dbReference type="PANTHER" id="PTHR46072:SF4">
    <property type="entry name" value="AMIDASE C550.07-RELATED"/>
    <property type="match status" value="1"/>
</dbReference>
<organism evidence="5 6">
    <name type="scientific">Aspergillus sclerotiicarbonarius (strain CBS 121057 / IBT 28362)</name>
    <dbReference type="NCBI Taxonomy" id="1448318"/>
    <lineage>
        <taxon>Eukaryota</taxon>
        <taxon>Fungi</taxon>
        <taxon>Dikarya</taxon>
        <taxon>Ascomycota</taxon>
        <taxon>Pezizomycotina</taxon>
        <taxon>Eurotiomycetes</taxon>
        <taxon>Eurotiomycetidae</taxon>
        <taxon>Eurotiales</taxon>
        <taxon>Aspergillaceae</taxon>
        <taxon>Aspergillus</taxon>
        <taxon>Aspergillus subgen. Circumdati</taxon>
    </lineage>
</organism>
<dbReference type="Pfam" id="PF01425">
    <property type="entry name" value="Amidase"/>
    <property type="match status" value="1"/>
</dbReference>
<accession>A0A319E8Y0</accession>
<dbReference type="InterPro" id="IPR023631">
    <property type="entry name" value="Amidase_dom"/>
</dbReference>
<evidence type="ECO:0000259" key="4">
    <source>
        <dbReference type="Pfam" id="PF01425"/>
    </source>
</evidence>
<feature type="domain" description="Amidase" evidence="4">
    <location>
        <begin position="80"/>
        <end position="535"/>
    </location>
</feature>
<evidence type="ECO:0000256" key="1">
    <source>
        <dbReference type="ARBA" id="ARBA00009199"/>
    </source>
</evidence>
<gene>
    <name evidence="5" type="ORF">BO78DRAFT_320043</name>
</gene>
<feature type="active site" description="Charge relay system" evidence="3">
    <location>
        <position position="135"/>
    </location>
</feature>
<keyword evidence="2" id="KW-0378">Hydrolase</keyword>
<feature type="active site" description="Acyl-ester intermediate" evidence="3">
    <location>
        <position position="235"/>
    </location>
</feature>
<evidence type="ECO:0000313" key="5">
    <source>
        <dbReference type="EMBL" id="PYI04565.1"/>
    </source>
</evidence>
<dbReference type="PANTHER" id="PTHR46072">
    <property type="entry name" value="AMIDASE-RELATED-RELATED"/>
    <property type="match status" value="1"/>
</dbReference>
<sequence length="554" mass="60974">MTIEQERPAWQDLAQQFQADRDRSIAQVEPAIPVLPETLPSRVIDIPRQHLTPLELAITESRPEALVESLAAGKLTATSVIKAFLRRAAIAQRLTNCIYELLPDRAILQARKLDDYFAKHGKPSGPLHGLPISVKAHVGVEGHNNAAGFVGWLGRKSKEDANVVKILLQAGAVIYARTTEPQGLMALETRSNITGTTTNPHNTATSAGGSSGGESALIALHGSPLGIGSDIVGGSIRSPAANCGLYGLKPSTGRLPLIGISAYAIGCETILGVIGPMSSTLGGIDLFMKTVLGSKPWLNDPLLHPIPWRDHESHIHHNGKELTVGVMWSDGIVTPAPAVTRGLKEVVERLKLVSDIEVIEWKPFQQKEALEILTKLYTPDGGEAFRAHLELSGEPYTPLTAWTVRDAPGIEKLSFQGVWDWTFKREVFRYTYLQEWNSVAPEMDVILCPAYPTPAPLHDTSRYWGYTSIWNLLDYPGVVFPVTKIDTVRDAKDTTYIPQNEFDSWCYESYDPQKQRDVPISLQLVAKRLEEEKLLQALKEIKQKIGLPFVDCLA</sequence>
<dbReference type="PIRSF" id="PIRSF001221">
    <property type="entry name" value="Amidase_fungi"/>
    <property type="match status" value="1"/>
</dbReference>
<dbReference type="STRING" id="1448318.A0A319E8Y0"/>
<evidence type="ECO:0000313" key="6">
    <source>
        <dbReference type="Proteomes" id="UP000248423"/>
    </source>
</evidence>
<dbReference type="GO" id="GO:0016787">
    <property type="term" value="F:hydrolase activity"/>
    <property type="evidence" value="ECO:0007669"/>
    <property type="project" value="UniProtKB-KW"/>
</dbReference>
<dbReference type="OrthoDB" id="6428749at2759"/>
<comment type="similarity">
    <text evidence="1">Belongs to the amidase family.</text>
</comment>
<name>A0A319E8Y0_ASPSB</name>
<reference evidence="5 6" key="1">
    <citation type="submission" date="2018-02" db="EMBL/GenBank/DDBJ databases">
        <title>The genomes of Aspergillus section Nigri reveals drivers in fungal speciation.</title>
        <authorList>
            <consortium name="DOE Joint Genome Institute"/>
            <person name="Vesth T.C."/>
            <person name="Nybo J."/>
            <person name="Theobald S."/>
            <person name="Brandl J."/>
            <person name="Frisvad J.C."/>
            <person name="Nielsen K.F."/>
            <person name="Lyhne E.K."/>
            <person name="Kogle M.E."/>
            <person name="Kuo A."/>
            <person name="Riley R."/>
            <person name="Clum A."/>
            <person name="Nolan M."/>
            <person name="Lipzen A."/>
            <person name="Salamov A."/>
            <person name="Henrissat B."/>
            <person name="Wiebenga A."/>
            <person name="De vries R.P."/>
            <person name="Grigoriev I.V."/>
            <person name="Mortensen U.H."/>
            <person name="Andersen M.R."/>
            <person name="Baker S.E."/>
        </authorList>
    </citation>
    <scope>NUCLEOTIDE SEQUENCE [LARGE SCALE GENOMIC DNA]</scope>
    <source>
        <strain evidence="5 6">CBS 121057</strain>
    </source>
</reference>
<keyword evidence="6" id="KW-1185">Reference proteome</keyword>
<evidence type="ECO:0000256" key="2">
    <source>
        <dbReference type="ARBA" id="ARBA00022801"/>
    </source>
</evidence>
<dbReference type="VEuPathDB" id="FungiDB:BO78DRAFT_320043"/>
<dbReference type="EMBL" id="KZ826367">
    <property type="protein sequence ID" value="PYI04565.1"/>
    <property type="molecule type" value="Genomic_DNA"/>
</dbReference>
<evidence type="ECO:0000256" key="3">
    <source>
        <dbReference type="PIRSR" id="PIRSR001221-1"/>
    </source>
</evidence>